<dbReference type="RefSeq" id="WP_230869661.1">
    <property type="nucleotide sequence ID" value="NZ_CP046640.1"/>
</dbReference>
<dbReference type="Proteomes" id="UP000665020">
    <property type="component" value="Chromosome"/>
</dbReference>
<organism evidence="4 5">
    <name type="scientific">Iocasia fonsfrigidae</name>
    <dbReference type="NCBI Taxonomy" id="2682810"/>
    <lineage>
        <taxon>Bacteria</taxon>
        <taxon>Bacillati</taxon>
        <taxon>Bacillota</taxon>
        <taxon>Clostridia</taxon>
        <taxon>Halanaerobiales</taxon>
        <taxon>Halanaerobiaceae</taxon>
        <taxon>Iocasia</taxon>
    </lineage>
</organism>
<dbReference type="PROSITE" id="PS51272">
    <property type="entry name" value="SLH"/>
    <property type="match status" value="1"/>
</dbReference>
<dbReference type="InterPro" id="IPR051465">
    <property type="entry name" value="Cell_Envelope_Struct_Comp"/>
</dbReference>
<proteinExistence type="predicted"/>
<dbReference type="PANTHER" id="PTHR43308">
    <property type="entry name" value="OUTER MEMBRANE PROTEIN ALPHA-RELATED"/>
    <property type="match status" value="1"/>
</dbReference>
<dbReference type="Pfam" id="PF00395">
    <property type="entry name" value="SLH"/>
    <property type="match status" value="1"/>
</dbReference>
<dbReference type="KEGG" id="ifn:GM661_08875"/>
<reference evidence="4" key="1">
    <citation type="submission" date="2019-12" db="EMBL/GenBank/DDBJ databases">
        <authorList>
            <person name="zhang j."/>
            <person name="sun C.M."/>
        </authorList>
    </citation>
    <scope>NUCLEOTIDE SEQUENCE</scope>
    <source>
        <strain evidence="4">NS-1</strain>
    </source>
</reference>
<accession>A0A8A7KF27</accession>
<evidence type="ECO:0000313" key="5">
    <source>
        <dbReference type="Proteomes" id="UP000665020"/>
    </source>
</evidence>
<keyword evidence="2" id="KW-0732">Signal</keyword>
<name>A0A8A7KF27_9FIRM</name>
<protein>
    <recommendedName>
        <fullName evidence="3">SLH domain-containing protein</fullName>
    </recommendedName>
</protein>
<evidence type="ECO:0000256" key="2">
    <source>
        <dbReference type="SAM" id="SignalP"/>
    </source>
</evidence>
<keyword evidence="1" id="KW-0677">Repeat</keyword>
<dbReference type="InterPro" id="IPR001119">
    <property type="entry name" value="SLH_dom"/>
</dbReference>
<gene>
    <name evidence="4" type="ORF">GM661_08875</name>
</gene>
<feature type="domain" description="SLH" evidence="3">
    <location>
        <begin position="19"/>
        <end position="82"/>
    </location>
</feature>
<dbReference type="EMBL" id="CP046640">
    <property type="protein sequence ID" value="QTL98079.1"/>
    <property type="molecule type" value="Genomic_DNA"/>
</dbReference>
<evidence type="ECO:0000256" key="1">
    <source>
        <dbReference type="ARBA" id="ARBA00022737"/>
    </source>
</evidence>
<evidence type="ECO:0000313" key="4">
    <source>
        <dbReference type="EMBL" id="QTL98079.1"/>
    </source>
</evidence>
<keyword evidence="5" id="KW-1185">Reference proteome</keyword>
<feature type="chain" id="PRO_5032362374" description="SLH domain-containing protein" evidence="2">
    <location>
        <begin position="21"/>
        <end position="569"/>
    </location>
</feature>
<evidence type="ECO:0000259" key="3">
    <source>
        <dbReference type="PROSITE" id="PS51272"/>
    </source>
</evidence>
<sequence>MKKFLIAMLLVLALTASAFAASFADVPSSHWAYQAVNKLIASGILSGYPDGTFKGQNNLSRYEIAVVVARVLEEIEAEQAALADKVEDAANNLSIGEAQQVNQIVKSLVAKNTGEELSNQQADEVRSIVQALTYEFKPELTDLGVAVDELDSRLTAVEADVKGLKADKPKITFGAWGRAIVAPGMEPDDGDTRPQQTVSWGWDNARIGWTMKGESADGNIGIHIDSNADGGGFGHQDQQKVWAKPSENITLEVGPSVFFDKLRGNAAYGAWNWMRFNTQDDEDAIFVRGKAGKGDGKTPYRSAEAQDGINGGALVHYDKDNLTLYASFDQSDGGTVVAEEKDSSGTVIQKEVKEKEYTTAKMFKRGQYGVGYATDFGLVRAQYIGKATYAKDPSDDEMEEYGVFNAAVRFDKLASDFTLDVGLFVPTDDPEDCGEYKGLNAYANYTGVDKWTLHSTVQTKFDKADVDGDEDLAFQLGFGGDYDLADGAYTINTDLRYFNENWMYDEKRFEEYGGDGDQIGFLVGIAKNLENGKVGIGLEYTTHSFNGHDSTYDGDEENWAFPIVVEYSF</sequence>
<feature type="signal peptide" evidence="2">
    <location>
        <begin position="1"/>
        <end position="20"/>
    </location>
</feature>
<dbReference type="AlphaFoldDB" id="A0A8A7KF27"/>